<dbReference type="Proteomes" id="UP000324517">
    <property type="component" value="Unassembled WGS sequence"/>
</dbReference>
<dbReference type="OrthoDB" id="2706316at2"/>
<accession>A0A5D4TCZ4</accession>
<organism evidence="2 4">
    <name type="scientific">Sutcliffiella horikoshii</name>
    <dbReference type="NCBI Taxonomy" id="79883"/>
    <lineage>
        <taxon>Bacteria</taxon>
        <taxon>Bacillati</taxon>
        <taxon>Bacillota</taxon>
        <taxon>Bacilli</taxon>
        <taxon>Bacillales</taxon>
        <taxon>Bacillaceae</taxon>
        <taxon>Sutcliffiella</taxon>
    </lineage>
</organism>
<dbReference type="AlphaFoldDB" id="A0A5D4TCZ4"/>
<dbReference type="STRING" id="79883.GCA_001636495_03517"/>
<dbReference type="EMBL" id="VTET01000002">
    <property type="protein sequence ID" value="TYS73630.1"/>
    <property type="molecule type" value="Genomic_DNA"/>
</dbReference>
<evidence type="ECO:0000313" key="3">
    <source>
        <dbReference type="Proteomes" id="UP000322524"/>
    </source>
</evidence>
<evidence type="ECO:0000313" key="2">
    <source>
        <dbReference type="EMBL" id="TYS73630.1"/>
    </source>
</evidence>
<protein>
    <submittedName>
        <fullName evidence="2">Uncharacterized protein</fullName>
    </submittedName>
</protein>
<comment type="caution">
    <text evidence="2">The sequence shown here is derived from an EMBL/GenBank/DDBJ whole genome shotgun (WGS) entry which is preliminary data.</text>
</comment>
<dbReference type="Proteomes" id="UP000322524">
    <property type="component" value="Unassembled WGS sequence"/>
</dbReference>
<dbReference type="RefSeq" id="WP_148978593.1">
    <property type="nucleotide sequence ID" value="NZ_JBNILM010000003.1"/>
</dbReference>
<dbReference type="EMBL" id="VTEV01000007">
    <property type="protein sequence ID" value="TYS65761.1"/>
    <property type="molecule type" value="Genomic_DNA"/>
</dbReference>
<sequence length="87" mass="10294">MGYVLPVQMDAYTQYANRTVSEKQRIKLDPVFRPAFYKVDPQQSWEEIHRNLQHNQVNRKKEKQASDISDKLLADITGKGRFFHETI</sequence>
<evidence type="ECO:0000313" key="4">
    <source>
        <dbReference type="Proteomes" id="UP000324517"/>
    </source>
</evidence>
<proteinExistence type="predicted"/>
<gene>
    <name evidence="2" type="ORF">FZC75_04685</name>
    <name evidence="1" type="ORF">FZC76_17920</name>
</gene>
<evidence type="ECO:0000313" key="1">
    <source>
        <dbReference type="EMBL" id="TYS65761.1"/>
    </source>
</evidence>
<name>A0A5D4TCZ4_9BACI</name>
<reference evidence="3 4" key="1">
    <citation type="submission" date="2019-08" db="EMBL/GenBank/DDBJ databases">
        <title>Bacillus genomes from the desert of Cuatro Cienegas, Coahuila.</title>
        <authorList>
            <person name="Olmedo-Alvarez G."/>
        </authorList>
    </citation>
    <scope>NUCLEOTIDE SEQUENCE [LARGE SCALE GENOMIC DNA]</scope>
    <source>
        <strain evidence="1 3">CH28_1T</strain>
        <strain evidence="2 4">CH98b_3T</strain>
    </source>
</reference>